<feature type="non-terminal residue" evidence="2">
    <location>
        <position position="1"/>
    </location>
</feature>
<reference evidence="2" key="1">
    <citation type="journal article" date="2019" name="Sci. Rep.">
        <title>Draft genome of Tanacetum cinerariifolium, the natural source of mosquito coil.</title>
        <authorList>
            <person name="Yamashiro T."/>
            <person name="Shiraishi A."/>
            <person name="Satake H."/>
            <person name="Nakayama K."/>
        </authorList>
    </citation>
    <scope>NUCLEOTIDE SEQUENCE</scope>
</reference>
<evidence type="ECO:0000256" key="1">
    <source>
        <dbReference type="SAM" id="MobiDB-lite"/>
    </source>
</evidence>
<feature type="compositionally biased region" description="Basic residues" evidence="1">
    <location>
        <begin position="67"/>
        <end position="77"/>
    </location>
</feature>
<dbReference type="EMBL" id="BKCJ010547903">
    <property type="protein sequence ID" value="GFB08110.1"/>
    <property type="molecule type" value="Genomic_DNA"/>
</dbReference>
<comment type="caution">
    <text evidence="2">The sequence shown here is derived from an EMBL/GenBank/DDBJ whole genome shotgun (WGS) entry which is preliminary data.</text>
</comment>
<name>A0A699KVQ0_TANCI</name>
<proteinExistence type="predicted"/>
<sequence length="77" mass="8581">GFDGEDRDRDGKLVALGEIGGEALCDRRGEGGKRVLCLGKRYSQKDKNEAKTDKIKHGIRKSVQNQSRRRMHLSGPT</sequence>
<evidence type="ECO:0000313" key="2">
    <source>
        <dbReference type="EMBL" id="GFB08110.1"/>
    </source>
</evidence>
<dbReference type="AlphaFoldDB" id="A0A699KVQ0"/>
<protein>
    <submittedName>
        <fullName evidence="2">Uncharacterized protein</fullName>
    </submittedName>
</protein>
<feature type="region of interest" description="Disordered" evidence="1">
    <location>
        <begin position="45"/>
        <end position="77"/>
    </location>
</feature>
<organism evidence="2">
    <name type="scientific">Tanacetum cinerariifolium</name>
    <name type="common">Dalmatian daisy</name>
    <name type="synonym">Chrysanthemum cinerariifolium</name>
    <dbReference type="NCBI Taxonomy" id="118510"/>
    <lineage>
        <taxon>Eukaryota</taxon>
        <taxon>Viridiplantae</taxon>
        <taxon>Streptophyta</taxon>
        <taxon>Embryophyta</taxon>
        <taxon>Tracheophyta</taxon>
        <taxon>Spermatophyta</taxon>
        <taxon>Magnoliopsida</taxon>
        <taxon>eudicotyledons</taxon>
        <taxon>Gunneridae</taxon>
        <taxon>Pentapetalae</taxon>
        <taxon>asterids</taxon>
        <taxon>campanulids</taxon>
        <taxon>Asterales</taxon>
        <taxon>Asteraceae</taxon>
        <taxon>Asteroideae</taxon>
        <taxon>Anthemideae</taxon>
        <taxon>Anthemidinae</taxon>
        <taxon>Tanacetum</taxon>
    </lineage>
</organism>
<accession>A0A699KVQ0</accession>
<gene>
    <name evidence="2" type="ORF">Tci_680081</name>
</gene>
<feature type="compositionally biased region" description="Basic and acidic residues" evidence="1">
    <location>
        <begin position="45"/>
        <end position="56"/>
    </location>
</feature>